<dbReference type="EMBL" id="JBEPMJ010000008">
    <property type="protein sequence ID" value="MET3750182.1"/>
    <property type="molecule type" value="Genomic_DNA"/>
</dbReference>
<evidence type="ECO:0000313" key="3">
    <source>
        <dbReference type="Proteomes" id="UP001549106"/>
    </source>
</evidence>
<gene>
    <name evidence="2" type="ORF">ABID24_001426</name>
</gene>
<dbReference type="Pfam" id="PF05168">
    <property type="entry name" value="HEPN"/>
    <property type="match status" value="1"/>
</dbReference>
<proteinExistence type="predicted"/>
<name>A0ABV2M3W5_9FIRM</name>
<evidence type="ECO:0000259" key="1">
    <source>
        <dbReference type="Pfam" id="PF05168"/>
    </source>
</evidence>
<accession>A0ABV2M3W5</accession>
<protein>
    <submittedName>
        <fullName evidence="2">Uncharacterized protein (UPF0332 family)</fullName>
    </submittedName>
</protein>
<organism evidence="2 3">
    <name type="scientific">Blautia caecimuris</name>
    <dbReference type="NCBI Taxonomy" id="1796615"/>
    <lineage>
        <taxon>Bacteria</taxon>
        <taxon>Bacillati</taxon>
        <taxon>Bacillota</taxon>
        <taxon>Clostridia</taxon>
        <taxon>Lachnospirales</taxon>
        <taxon>Lachnospiraceae</taxon>
        <taxon>Blautia</taxon>
    </lineage>
</organism>
<keyword evidence="3" id="KW-1185">Reference proteome</keyword>
<dbReference type="Proteomes" id="UP001549106">
    <property type="component" value="Unassembled WGS sequence"/>
</dbReference>
<comment type="caution">
    <text evidence="2">The sequence shown here is derived from an EMBL/GenBank/DDBJ whole genome shotgun (WGS) entry which is preliminary data.</text>
</comment>
<dbReference type="Gene3D" id="1.20.120.330">
    <property type="entry name" value="Nucleotidyltransferases domain 2"/>
    <property type="match status" value="1"/>
</dbReference>
<dbReference type="RefSeq" id="WP_257464427.1">
    <property type="nucleotide sequence ID" value="NZ_BAABXP010000002.1"/>
</dbReference>
<dbReference type="InterPro" id="IPR007842">
    <property type="entry name" value="HEPN_dom"/>
</dbReference>
<feature type="domain" description="HEPN" evidence="1">
    <location>
        <begin position="11"/>
        <end position="63"/>
    </location>
</feature>
<reference evidence="2 3" key="1">
    <citation type="submission" date="2024-06" db="EMBL/GenBank/DDBJ databases">
        <title>Genomic Encyclopedia of Type Strains, Phase IV (KMG-IV): sequencing the most valuable type-strain genomes for metagenomic binning, comparative biology and taxonomic classification.</title>
        <authorList>
            <person name="Goeker M."/>
        </authorList>
    </citation>
    <scope>NUCLEOTIDE SEQUENCE [LARGE SCALE GENOMIC DNA]</scope>
    <source>
        <strain evidence="2 3">DSM 29492</strain>
    </source>
</reference>
<sequence>MDEGYYMALAKVRMDRAEELLIEAKDLLEKSSYKSANNRAFYAIEKSVKALLATEKVEVATHNGGLNSSIISLFLKEMEYLLLRITRKLSMQTKFVMHQIMMIFI</sequence>
<evidence type="ECO:0000313" key="2">
    <source>
        <dbReference type="EMBL" id="MET3750182.1"/>
    </source>
</evidence>